<keyword evidence="1" id="KW-0378">Hydrolase</keyword>
<sequence>MQCYRPELQATAKDIDEVKQLAEAGADAIYIGDAQFGNRLAGHFSIEEIKTATAYLHERNKRAYIMINTIFHNNHIDALTSFLTELKTIKVDGIVAGDPSIFQIISDLAFDIPLNWHPATLSTNYQTLNFWHKRGLRRATLANELALSAVVEIKEQVGFPIDIQVHGMSCIFQSKRSLVTNYYNHIELDYHQSKTRYIKEAKKAETHYPIFEDQNGTHIMSNEDIVMVDYLAEILDAQIDGLKIEGMLKSTAYNAQIVAIYRDAIDTYLADPEQYKMKKLGWKQAIYAIQPNQRKIGTGFYFKEQIY</sequence>
<dbReference type="RefSeq" id="WP_091493554.1">
    <property type="nucleotide sequence ID" value="NZ_FODJ01000001.1"/>
</dbReference>
<organism evidence="1 2">
    <name type="scientific">Amphibacillus marinus</name>
    <dbReference type="NCBI Taxonomy" id="872970"/>
    <lineage>
        <taxon>Bacteria</taxon>
        <taxon>Bacillati</taxon>
        <taxon>Bacillota</taxon>
        <taxon>Bacilli</taxon>
        <taxon>Bacillales</taxon>
        <taxon>Bacillaceae</taxon>
        <taxon>Amphibacillus</taxon>
    </lineage>
</organism>
<evidence type="ECO:0000313" key="1">
    <source>
        <dbReference type="EMBL" id="SEN45264.1"/>
    </source>
</evidence>
<dbReference type="PANTHER" id="PTHR30217:SF7">
    <property type="entry name" value="TRNA HYDROXYLATION PROTEIN P2"/>
    <property type="match status" value="1"/>
</dbReference>
<evidence type="ECO:0000313" key="2">
    <source>
        <dbReference type="Proteomes" id="UP000199300"/>
    </source>
</evidence>
<dbReference type="AlphaFoldDB" id="A0A1H8GNF3"/>
<dbReference type="GO" id="GO:0008233">
    <property type="term" value="F:peptidase activity"/>
    <property type="evidence" value="ECO:0007669"/>
    <property type="project" value="UniProtKB-KW"/>
</dbReference>
<dbReference type="EMBL" id="FODJ01000001">
    <property type="protein sequence ID" value="SEN45264.1"/>
    <property type="molecule type" value="Genomic_DNA"/>
</dbReference>
<dbReference type="Proteomes" id="UP000199300">
    <property type="component" value="Unassembled WGS sequence"/>
</dbReference>
<name>A0A1H8GNF3_9BACI</name>
<protein>
    <submittedName>
        <fullName evidence="1">Putative protease</fullName>
    </submittedName>
</protein>
<dbReference type="OrthoDB" id="9807498at2"/>
<proteinExistence type="predicted"/>
<dbReference type="InterPro" id="IPR001539">
    <property type="entry name" value="Peptidase_U32"/>
</dbReference>
<dbReference type="Pfam" id="PF01136">
    <property type="entry name" value="Peptidase_U32"/>
    <property type="match status" value="1"/>
</dbReference>
<dbReference type="STRING" id="872970.SAMN04488134_101115"/>
<keyword evidence="2" id="KW-1185">Reference proteome</keyword>
<accession>A0A1H8GNF3</accession>
<dbReference type="PANTHER" id="PTHR30217">
    <property type="entry name" value="PEPTIDASE U32 FAMILY"/>
    <property type="match status" value="1"/>
</dbReference>
<dbReference type="InterPro" id="IPR051454">
    <property type="entry name" value="RNA/ubiquinone_mod_enzymes"/>
</dbReference>
<dbReference type="GO" id="GO:0006508">
    <property type="term" value="P:proteolysis"/>
    <property type="evidence" value="ECO:0007669"/>
    <property type="project" value="UniProtKB-KW"/>
</dbReference>
<gene>
    <name evidence="1" type="ORF">SAMN04488134_101115</name>
</gene>
<reference evidence="1 2" key="1">
    <citation type="submission" date="2016-10" db="EMBL/GenBank/DDBJ databases">
        <authorList>
            <person name="de Groot N.N."/>
        </authorList>
    </citation>
    <scope>NUCLEOTIDE SEQUENCE [LARGE SCALE GENOMIC DNA]</scope>
    <source>
        <strain evidence="1 2">CGMCC 1.10434</strain>
    </source>
</reference>
<keyword evidence="1" id="KW-0645">Protease</keyword>